<evidence type="ECO:0008006" key="3">
    <source>
        <dbReference type="Google" id="ProtNLM"/>
    </source>
</evidence>
<dbReference type="STRING" id="88036.D8RQ56"/>
<dbReference type="OMA" id="RDANIMV"/>
<dbReference type="SUPFAM" id="SSF56112">
    <property type="entry name" value="Protein kinase-like (PK-like)"/>
    <property type="match status" value="1"/>
</dbReference>
<dbReference type="HOGENOM" id="CLU_496454_0_0_1"/>
<reference evidence="1 2" key="1">
    <citation type="journal article" date="2011" name="Science">
        <title>The Selaginella genome identifies genetic changes associated with the evolution of vascular plants.</title>
        <authorList>
            <person name="Banks J.A."/>
            <person name="Nishiyama T."/>
            <person name="Hasebe M."/>
            <person name="Bowman J.L."/>
            <person name="Gribskov M."/>
            <person name="dePamphilis C."/>
            <person name="Albert V.A."/>
            <person name="Aono N."/>
            <person name="Aoyama T."/>
            <person name="Ambrose B.A."/>
            <person name="Ashton N.W."/>
            <person name="Axtell M.J."/>
            <person name="Barker E."/>
            <person name="Barker M.S."/>
            <person name="Bennetzen J.L."/>
            <person name="Bonawitz N.D."/>
            <person name="Chapple C."/>
            <person name="Cheng C."/>
            <person name="Correa L.G."/>
            <person name="Dacre M."/>
            <person name="DeBarry J."/>
            <person name="Dreyer I."/>
            <person name="Elias M."/>
            <person name="Engstrom E.M."/>
            <person name="Estelle M."/>
            <person name="Feng L."/>
            <person name="Finet C."/>
            <person name="Floyd S.K."/>
            <person name="Frommer W.B."/>
            <person name="Fujita T."/>
            <person name="Gramzow L."/>
            <person name="Gutensohn M."/>
            <person name="Harholt J."/>
            <person name="Hattori M."/>
            <person name="Heyl A."/>
            <person name="Hirai T."/>
            <person name="Hiwatashi Y."/>
            <person name="Ishikawa M."/>
            <person name="Iwata M."/>
            <person name="Karol K.G."/>
            <person name="Koehler B."/>
            <person name="Kolukisaoglu U."/>
            <person name="Kubo M."/>
            <person name="Kurata T."/>
            <person name="Lalonde S."/>
            <person name="Li K."/>
            <person name="Li Y."/>
            <person name="Litt A."/>
            <person name="Lyons E."/>
            <person name="Manning G."/>
            <person name="Maruyama T."/>
            <person name="Michael T.P."/>
            <person name="Mikami K."/>
            <person name="Miyazaki S."/>
            <person name="Morinaga S."/>
            <person name="Murata T."/>
            <person name="Mueller-Roeber B."/>
            <person name="Nelson D.R."/>
            <person name="Obara M."/>
            <person name="Oguri Y."/>
            <person name="Olmstead R.G."/>
            <person name="Onodera N."/>
            <person name="Petersen B.L."/>
            <person name="Pils B."/>
            <person name="Prigge M."/>
            <person name="Rensing S.A."/>
            <person name="Riano-Pachon D.M."/>
            <person name="Roberts A.W."/>
            <person name="Sato Y."/>
            <person name="Scheller H.V."/>
            <person name="Schulz B."/>
            <person name="Schulz C."/>
            <person name="Shakirov E.V."/>
            <person name="Shibagaki N."/>
            <person name="Shinohara N."/>
            <person name="Shippen D.E."/>
            <person name="Soerensen I."/>
            <person name="Sotooka R."/>
            <person name="Sugimoto N."/>
            <person name="Sugita M."/>
            <person name="Sumikawa N."/>
            <person name="Tanurdzic M."/>
            <person name="Theissen G."/>
            <person name="Ulvskov P."/>
            <person name="Wakazuki S."/>
            <person name="Weng J.K."/>
            <person name="Willats W.W."/>
            <person name="Wipf D."/>
            <person name="Wolf P.G."/>
            <person name="Yang L."/>
            <person name="Zimmer A.D."/>
            <person name="Zhu Q."/>
            <person name="Mitros T."/>
            <person name="Hellsten U."/>
            <person name="Loque D."/>
            <person name="Otillar R."/>
            <person name="Salamov A."/>
            <person name="Schmutz J."/>
            <person name="Shapiro H."/>
            <person name="Lindquist E."/>
            <person name="Lucas S."/>
            <person name="Rokhsar D."/>
            <person name="Grigoriev I.V."/>
        </authorList>
    </citation>
    <scope>NUCLEOTIDE SEQUENCE [LARGE SCALE GENOMIC DNA]</scope>
</reference>
<dbReference type="KEGG" id="smo:SELMODRAFT_413765"/>
<dbReference type="Proteomes" id="UP000001514">
    <property type="component" value="Unassembled WGS sequence"/>
</dbReference>
<keyword evidence="2" id="KW-1185">Reference proteome</keyword>
<sequence>MAGEGSLGDFLASLLPKGKAELADKALKALLKGGIDEVDQLRTFSCAELHLCGVPLLLAKNVSKFFAQLNGDRSSYFESDAYRRLKNSTPSHLALDSAEFTLEHQMKKPPVFMNYRPDTAQGLPLPLISPVFANFLDSCQETEVRPQDSAFVDELCRESSKAYADEQQRRLMLLKLLEKYLDDKFVLEKTKSGIAISCGGRLLAFVAVRNEQGYYVDHLAANVDDEMLGRGCCPVFLLEVVGPLLRISGAAFTDGPVMEPLRMGLLLRRRNAGEMDSLCRMVVALRKSLQSLASISIQALKLDLAGAKLPYVLQELHLRGAQVDTIIYGETYVVHVERLQHEVPEPPSSSMSAFARIQHLGVGKIFVKFCQRYGSQVHRDWFERGCAPQLFDTLSLGGGWLMVCMEYMENYIDLEKAREMFQSQWSEIQALAQRCLDKAQNSAFQGVHGDLRLPNLMVDPQLSRVVAVDFGWAGRDGIDRYPYYMNHADIAWPDGALDGAVMRREHDRVLLSSQLALQRKRKLADAFNDSTLFQLTRSKLMSLN</sequence>
<protein>
    <recommendedName>
        <fullName evidence="3">Protein kinase domain-containing protein</fullName>
    </recommendedName>
</protein>
<dbReference type="AlphaFoldDB" id="D8RQ56"/>
<dbReference type="InterPro" id="IPR011009">
    <property type="entry name" value="Kinase-like_dom_sf"/>
</dbReference>
<dbReference type="Gramene" id="EFJ25596">
    <property type="protein sequence ID" value="EFJ25596"/>
    <property type="gene ID" value="SELMODRAFT_413765"/>
</dbReference>
<dbReference type="eggNOG" id="ENOG502SR88">
    <property type="taxonomic scope" value="Eukaryota"/>
</dbReference>
<dbReference type="EMBL" id="GL377586">
    <property type="protein sequence ID" value="EFJ25596.1"/>
    <property type="molecule type" value="Genomic_DNA"/>
</dbReference>
<evidence type="ECO:0000313" key="1">
    <source>
        <dbReference type="EMBL" id="EFJ25596.1"/>
    </source>
</evidence>
<accession>D8RQ56</accession>
<evidence type="ECO:0000313" key="2">
    <source>
        <dbReference type="Proteomes" id="UP000001514"/>
    </source>
</evidence>
<gene>
    <name evidence="1" type="ORF">SELMODRAFT_413765</name>
</gene>
<proteinExistence type="predicted"/>
<dbReference type="InParanoid" id="D8RQ56"/>
<name>D8RQ56_SELML</name>
<organism evidence="2">
    <name type="scientific">Selaginella moellendorffii</name>
    <name type="common">Spikemoss</name>
    <dbReference type="NCBI Taxonomy" id="88036"/>
    <lineage>
        <taxon>Eukaryota</taxon>
        <taxon>Viridiplantae</taxon>
        <taxon>Streptophyta</taxon>
        <taxon>Embryophyta</taxon>
        <taxon>Tracheophyta</taxon>
        <taxon>Lycopodiopsida</taxon>
        <taxon>Selaginellales</taxon>
        <taxon>Selaginellaceae</taxon>
        <taxon>Selaginella</taxon>
    </lineage>
</organism>